<protein>
    <submittedName>
        <fullName evidence="1">Uncharacterized protein</fullName>
    </submittedName>
</protein>
<gene>
    <name evidence="1" type="ORF">MQP27_03205</name>
</gene>
<dbReference type="Proteomes" id="UP001165269">
    <property type="component" value="Unassembled WGS sequence"/>
</dbReference>
<accession>A0ABS9Y0A8</accession>
<keyword evidence="2" id="KW-1185">Reference proteome</keyword>
<organism evidence="1 2">
    <name type="scientific">Streptomyces cylindrosporus</name>
    <dbReference type="NCBI Taxonomy" id="2927583"/>
    <lineage>
        <taxon>Bacteria</taxon>
        <taxon>Bacillati</taxon>
        <taxon>Actinomycetota</taxon>
        <taxon>Actinomycetes</taxon>
        <taxon>Kitasatosporales</taxon>
        <taxon>Streptomycetaceae</taxon>
        <taxon>Streptomyces</taxon>
    </lineage>
</organism>
<reference evidence="1" key="1">
    <citation type="submission" date="2022-03" db="EMBL/GenBank/DDBJ databases">
        <title>Streptomyces 7R015 and 7R016 isolated from Barleria lupulina in Thailand.</title>
        <authorList>
            <person name="Kanchanasin P."/>
            <person name="Phongsopitanun W."/>
            <person name="Tanasupawat S."/>
        </authorList>
    </citation>
    <scope>NUCLEOTIDE SEQUENCE</scope>
    <source>
        <strain evidence="1">7R015</strain>
    </source>
</reference>
<comment type="caution">
    <text evidence="1">The sequence shown here is derived from an EMBL/GenBank/DDBJ whole genome shotgun (WGS) entry which is preliminary data.</text>
</comment>
<evidence type="ECO:0000313" key="2">
    <source>
        <dbReference type="Proteomes" id="UP001165269"/>
    </source>
</evidence>
<proteinExistence type="predicted"/>
<evidence type="ECO:0000313" key="1">
    <source>
        <dbReference type="EMBL" id="MCI3270116.1"/>
    </source>
</evidence>
<dbReference type="RefSeq" id="WP_242760645.1">
    <property type="nucleotide sequence ID" value="NZ_JALDAY010000001.1"/>
</dbReference>
<sequence length="198" mass="21036">MDPIATAHGPNVSPPVATQVIVESASEAGLLVRSHVDELLDVTEWLLQAADDPVRAGAEWQTMEVALLRCGDRFSAIRVAAAIVFAAARSEDPARVDEYLAAALHGGPVFVDRQSGRYYCLVPVGACAAWSTPSTACLDAGSYLGVPHPAIDSNRYQARSSWCVPPDRPEAYCQADAVAQMVNVGRFRLAAKKEADGG</sequence>
<name>A0ABS9Y0A8_9ACTN</name>
<dbReference type="EMBL" id="JALDAY010000001">
    <property type="protein sequence ID" value="MCI3270116.1"/>
    <property type="molecule type" value="Genomic_DNA"/>
</dbReference>